<evidence type="ECO:0000256" key="1">
    <source>
        <dbReference type="SAM" id="MobiDB-lite"/>
    </source>
</evidence>
<dbReference type="InterPro" id="IPR035897">
    <property type="entry name" value="Toll_tir_struct_dom_sf"/>
</dbReference>
<dbReference type="Proteomes" id="UP000239209">
    <property type="component" value="Unassembled WGS sequence"/>
</dbReference>
<dbReference type="GO" id="GO:0007165">
    <property type="term" value="P:signal transduction"/>
    <property type="evidence" value="ECO:0007669"/>
    <property type="project" value="InterPro"/>
</dbReference>
<comment type="caution">
    <text evidence="3">The sequence shown here is derived from an EMBL/GenBank/DDBJ whole genome shotgun (WGS) entry which is preliminary data.</text>
</comment>
<evidence type="ECO:0000259" key="2">
    <source>
        <dbReference type="Pfam" id="PF13676"/>
    </source>
</evidence>
<dbReference type="RefSeq" id="WP_106128127.1">
    <property type="nucleotide sequence ID" value="NZ_PVZG01000009.1"/>
</dbReference>
<feature type="compositionally biased region" description="Basic and acidic residues" evidence="1">
    <location>
        <begin position="301"/>
        <end position="310"/>
    </location>
</feature>
<dbReference type="InterPro" id="IPR000157">
    <property type="entry name" value="TIR_dom"/>
</dbReference>
<proteinExistence type="predicted"/>
<dbReference type="OrthoDB" id="122965at2"/>
<feature type="domain" description="TIR" evidence="2">
    <location>
        <begin position="3"/>
        <end position="109"/>
    </location>
</feature>
<accession>A0A2T0S3P0</accession>
<evidence type="ECO:0000313" key="3">
    <source>
        <dbReference type="EMBL" id="PRY28030.1"/>
    </source>
</evidence>
<feature type="region of interest" description="Disordered" evidence="1">
    <location>
        <begin position="297"/>
        <end position="317"/>
    </location>
</feature>
<organism evidence="3 4">
    <name type="scientific">Pseudosporangium ferrugineum</name>
    <dbReference type="NCBI Taxonomy" id="439699"/>
    <lineage>
        <taxon>Bacteria</taxon>
        <taxon>Bacillati</taxon>
        <taxon>Actinomycetota</taxon>
        <taxon>Actinomycetes</taxon>
        <taxon>Micromonosporales</taxon>
        <taxon>Micromonosporaceae</taxon>
        <taxon>Pseudosporangium</taxon>
    </lineage>
</organism>
<reference evidence="3 4" key="1">
    <citation type="submission" date="2018-03" db="EMBL/GenBank/DDBJ databases">
        <title>Genomic Encyclopedia of Archaeal and Bacterial Type Strains, Phase II (KMG-II): from individual species to whole genera.</title>
        <authorList>
            <person name="Goeker M."/>
        </authorList>
    </citation>
    <scope>NUCLEOTIDE SEQUENCE [LARGE SCALE GENOMIC DNA]</scope>
    <source>
        <strain evidence="3 4">DSM 45348</strain>
    </source>
</reference>
<dbReference type="Pfam" id="PF13676">
    <property type="entry name" value="TIR_2"/>
    <property type="match status" value="1"/>
</dbReference>
<evidence type="ECO:0000313" key="4">
    <source>
        <dbReference type="Proteomes" id="UP000239209"/>
    </source>
</evidence>
<dbReference type="Gene3D" id="3.40.50.10140">
    <property type="entry name" value="Toll/interleukin-1 receptor homology (TIR) domain"/>
    <property type="match status" value="1"/>
</dbReference>
<dbReference type="AlphaFoldDB" id="A0A2T0S3P0"/>
<keyword evidence="4" id="KW-1185">Reference proteome</keyword>
<gene>
    <name evidence="3" type="ORF">CLV70_109186</name>
</gene>
<dbReference type="SUPFAM" id="SSF52200">
    <property type="entry name" value="Toll/Interleukin receptor TIR domain"/>
    <property type="match status" value="1"/>
</dbReference>
<dbReference type="EMBL" id="PVZG01000009">
    <property type="protein sequence ID" value="PRY28030.1"/>
    <property type="molecule type" value="Genomic_DNA"/>
</dbReference>
<name>A0A2T0S3P0_9ACTN</name>
<protein>
    <submittedName>
        <fullName evidence="3">TIR domain-containing protein</fullName>
    </submittedName>
</protein>
<sequence length="317" mass="35484">MDVFISWSGEPSRTVAKALNSWLSMVVQHVDPWMSDEEIRSGARWNETIAQSLDKCDFGIVCVTRSNQEAAWLMFEAGALAKRLEVSRLIPLCIDLMPSDITSPLQAFQGRHLDEVGMRDIVIDLNDLAPQPKRRDAIERLFDRMWPDLEGVVEEARRAPVQPGKESHRSVQDMLGELVTRVRGLEREPDAAGLRGLRISRNDVVNMMNVAESLRQSAQRLSWLESAINNLDLSAKVMGVEDDPFLLAAFPVGSLIRHPHFGVGRIMEIERGEQGAIATVIFSKSKRRLRAPLRQIAAQHQAEDSSAKDGADDDIPF</sequence>